<dbReference type="CDD" id="cd00118">
    <property type="entry name" value="LysM"/>
    <property type="match status" value="1"/>
</dbReference>
<dbReference type="InterPro" id="IPR016047">
    <property type="entry name" value="M23ase_b-sheet_dom"/>
</dbReference>
<organism evidence="2 3">
    <name type="scientific">Treponema brennaborense (strain DSM 12168 / CIP 105900 / DD5/3)</name>
    <dbReference type="NCBI Taxonomy" id="906968"/>
    <lineage>
        <taxon>Bacteria</taxon>
        <taxon>Pseudomonadati</taxon>
        <taxon>Spirochaetota</taxon>
        <taxon>Spirochaetia</taxon>
        <taxon>Spirochaetales</taxon>
        <taxon>Treponemataceae</taxon>
        <taxon>Treponema</taxon>
    </lineage>
</organism>
<evidence type="ECO:0000313" key="2">
    <source>
        <dbReference type="EMBL" id="AEE16167.1"/>
    </source>
</evidence>
<dbReference type="Gene3D" id="3.10.350.10">
    <property type="entry name" value="LysM domain"/>
    <property type="match status" value="2"/>
</dbReference>
<sequence>MKLTLRKKYVCVAAAVAAVGVSFAIFSAVSRHSIRTGQGGFETAFMPIMQDGQIVTDGDDVSADMVFPESDVSVSDGSLSYSVYRVKSGDMIGVIAEQFGLTQDTIISVNNIRQSRLLQIGQYLKIPSMPGILYTVREDGEVLDSVAQKYRISAEKCAEVNNVSLETSLSAGTTLFLPEAELDWVTRQEINGDLFSRPLKTKYYFSSYYGWRQSPFTGARSFHSGIDMAAPRGTPVYAALSGTVVQAGWSNTYGNYVQIKHHSGYQTLYGHLDKILVSKGAYVYTTTKIGLVGSSGLSTGNHLHFTVYKNGKTVNPQNLWN</sequence>
<dbReference type="STRING" id="906968.Trebr_0725"/>
<dbReference type="GO" id="GO:0004222">
    <property type="term" value="F:metalloendopeptidase activity"/>
    <property type="evidence" value="ECO:0007669"/>
    <property type="project" value="TreeGrafter"/>
</dbReference>
<dbReference type="EMBL" id="CP002696">
    <property type="protein sequence ID" value="AEE16167.1"/>
    <property type="molecule type" value="Genomic_DNA"/>
</dbReference>
<dbReference type="CDD" id="cd12797">
    <property type="entry name" value="M23_peptidase"/>
    <property type="match status" value="1"/>
</dbReference>
<evidence type="ECO:0000313" key="3">
    <source>
        <dbReference type="Proteomes" id="UP000006546"/>
    </source>
</evidence>
<dbReference type="InterPro" id="IPR036779">
    <property type="entry name" value="LysM_dom_sf"/>
</dbReference>
<dbReference type="InterPro" id="IPR050570">
    <property type="entry name" value="Cell_wall_metabolism_enzyme"/>
</dbReference>
<dbReference type="HOGENOM" id="CLU_029425_7_0_12"/>
<keyword evidence="3" id="KW-1185">Reference proteome</keyword>
<dbReference type="SMART" id="SM00257">
    <property type="entry name" value="LysM"/>
    <property type="match status" value="2"/>
</dbReference>
<proteinExistence type="predicted"/>
<dbReference type="PANTHER" id="PTHR21666:SF270">
    <property type="entry name" value="MUREIN HYDROLASE ACTIVATOR ENVC"/>
    <property type="match status" value="1"/>
</dbReference>
<dbReference type="Pfam" id="PF01551">
    <property type="entry name" value="Peptidase_M23"/>
    <property type="match status" value="1"/>
</dbReference>
<dbReference type="KEGG" id="tbe:Trebr_0725"/>
<protein>
    <submittedName>
        <fullName evidence="2">Peptidase M23</fullName>
    </submittedName>
</protein>
<dbReference type="SUPFAM" id="SSF51261">
    <property type="entry name" value="Duplicated hybrid motif"/>
    <property type="match status" value="1"/>
</dbReference>
<dbReference type="eggNOG" id="COG0739">
    <property type="taxonomic scope" value="Bacteria"/>
</dbReference>
<feature type="domain" description="LysM" evidence="1">
    <location>
        <begin position="82"/>
        <end position="126"/>
    </location>
</feature>
<dbReference type="PROSITE" id="PS51782">
    <property type="entry name" value="LYSM"/>
    <property type="match status" value="1"/>
</dbReference>
<dbReference type="AlphaFoldDB" id="F4LIC6"/>
<dbReference type="Gene3D" id="2.70.70.10">
    <property type="entry name" value="Glucose Permease (Domain IIA)"/>
    <property type="match status" value="1"/>
</dbReference>
<gene>
    <name evidence="2" type="ordered locus">Trebr_0725</name>
</gene>
<dbReference type="InterPro" id="IPR018392">
    <property type="entry name" value="LysM"/>
</dbReference>
<name>F4LIC6_TREBD</name>
<dbReference type="PANTHER" id="PTHR21666">
    <property type="entry name" value="PEPTIDASE-RELATED"/>
    <property type="match status" value="1"/>
</dbReference>
<evidence type="ECO:0000259" key="1">
    <source>
        <dbReference type="PROSITE" id="PS51782"/>
    </source>
</evidence>
<reference evidence="3" key="1">
    <citation type="submission" date="2011-04" db="EMBL/GenBank/DDBJ databases">
        <title>The complete genome of Treponema brennaborense DSM 12168.</title>
        <authorList>
            <person name="Lucas S."/>
            <person name="Han J."/>
            <person name="Lapidus A."/>
            <person name="Bruce D."/>
            <person name="Goodwin L."/>
            <person name="Pitluck S."/>
            <person name="Peters L."/>
            <person name="Kyrpides N."/>
            <person name="Mavromatis K."/>
            <person name="Ivanova N."/>
            <person name="Mikhailova N."/>
            <person name="Pagani I."/>
            <person name="Teshima H."/>
            <person name="Detter J.C."/>
            <person name="Tapia R."/>
            <person name="Han C."/>
            <person name="Land M."/>
            <person name="Hauser L."/>
            <person name="Markowitz V."/>
            <person name="Cheng J.-F."/>
            <person name="Hugenholtz P."/>
            <person name="Woyke T."/>
            <person name="Wu D."/>
            <person name="Gronow S."/>
            <person name="Wellnitz S."/>
            <person name="Brambilla E."/>
            <person name="Klenk H.-P."/>
            <person name="Eisen J.A."/>
        </authorList>
    </citation>
    <scope>NUCLEOTIDE SEQUENCE [LARGE SCALE GENOMIC DNA]</scope>
    <source>
        <strain evidence="3">DSM 12168 / CIP 105900 / DD5/3</strain>
    </source>
</reference>
<dbReference type="RefSeq" id="WP_013757886.1">
    <property type="nucleotide sequence ID" value="NC_015500.1"/>
</dbReference>
<dbReference type="InterPro" id="IPR011055">
    <property type="entry name" value="Dup_hybrid_motif"/>
</dbReference>
<dbReference type="Proteomes" id="UP000006546">
    <property type="component" value="Chromosome"/>
</dbReference>
<accession>F4LIC6</accession>
<dbReference type="Pfam" id="PF01476">
    <property type="entry name" value="LysM"/>
    <property type="match status" value="2"/>
</dbReference>